<dbReference type="InterPro" id="IPR036396">
    <property type="entry name" value="Cyt_P450_sf"/>
</dbReference>
<dbReference type="InterPro" id="IPR001128">
    <property type="entry name" value="Cyt_P450"/>
</dbReference>
<dbReference type="Pfam" id="PF00067">
    <property type="entry name" value="p450"/>
    <property type="match status" value="1"/>
</dbReference>
<reference evidence="2" key="1">
    <citation type="submission" date="2019-02" db="EMBL/GenBank/DDBJ databases">
        <authorList>
            <person name="Li S.-H."/>
        </authorList>
    </citation>
    <scope>NUCLEOTIDE SEQUENCE</scope>
    <source>
        <strain evidence="2">IMCC14734</strain>
    </source>
</reference>
<evidence type="ECO:0000256" key="1">
    <source>
        <dbReference type="ARBA" id="ARBA00010617"/>
    </source>
</evidence>
<dbReference type="PANTHER" id="PTHR46696:SF4">
    <property type="entry name" value="BIOTIN BIOSYNTHESIS CYTOCHROME P450"/>
    <property type="match status" value="1"/>
</dbReference>
<dbReference type="PANTHER" id="PTHR46696">
    <property type="entry name" value="P450, PUTATIVE (EUROFUNG)-RELATED"/>
    <property type="match status" value="1"/>
</dbReference>
<evidence type="ECO:0000313" key="3">
    <source>
        <dbReference type="Proteomes" id="UP001143362"/>
    </source>
</evidence>
<accession>A0ABT3TMK5</accession>
<evidence type="ECO:0000313" key="2">
    <source>
        <dbReference type="EMBL" id="MCX2982562.1"/>
    </source>
</evidence>
<proteinExistence type="inferred from homology"/>
<dbReference type="InterPro" id="IPR002397">
    <property type="entry name" value="Cyt_P450_B"/>
</dbReference>
<organism evidence="2 3">
    <name type="scientific">Candidatus Litorirhabdus singularis</name>
    <dbReference type="NCBI Taxonomy" id="2518993"/>
    <lineage>
        <taxon>Bacteria</taxon>
        <taxon>Pseudomonadati</taxon>
        <taxon>Pseudomonadota</taxon>
        <taxon>Gammaproteobacteria</taxon>
        <taxon>Cellvibrionales</taxon>
        <taxon>Halieaceae</taxon>
        <taxon>Candidatus Litorirhabdus</taxon>
    </lineage>
</organism>
<comment type="similarity">
    <text evidence="1">Belongs to the cytochrome P450 family.</text>
</comment>
<dbReference type="Gene3D" id="1.10.630.10">
    <property type="entry name" value="Cytochrome P450"/>
    <property type="match status" value="1"/>
</dbReference>
<name>A0ABT3TMK5_9GAMM</name>
<dbReference type="Proteomes" id="UP001143362">
    <property type="component" value="Unassembled WGS sequence"/>
</dbReference>
<dbReference type="EMBL" id="SHNN01000003">
    <property type="protein sequence ID" value="MCX2982562.1"/>
    <property type="molecule type" value="Genomic_DNA"/>
</dbReference>
<dbReference type="PRINTS" id="PR00359">
    <property type="entry name" value="BP450"/>
</dbReference>
<sequence length="403" mass="45113">MTVEYDPFSDAAMRNPFPLYAAMRAEGKPHYIEKYDAWALARFEDVWEASQQHEGDVTWTDGATPGQLFLGEPIPRAFTTMDAPEHRRWRAVVRKDYTPASVAEQEQRFRALAREVLAPLLERGEFDVYSDYANRVFCLNSGYNLGLPKADAVTFRALIDDMLHRDPGQVGGGSERNQTAAAQLGGYLFEFVQTLRANPDLAVGHTAAYLNAEVDGERLDDEGMVNVLMNFLILGSETTPMVCAGAVYYLGQDQALRTQVLADASLVSPLYFETCRYDQPTNMLCRRAVKDFGLGGAQIKAGQALLYIYASANRDEVEFERADVFDIFREYPRDLTYGTGGHKCLGMHLATMGARVVLEELFNAISDYELLHEQCERVFGEHLSGFARVPITVTRESHQIAAK</sequence>
<gene>
    <name evidence="2" type="ORF">EYC98_16995</name>
</gene>
<dbReference type="RefSeq" id="WP_279246573.1">
    <property type="nucleotide sequence ID" value="NZ_SHNN01000003.1"/>
</dbReference>
<comment type="caution">
    <text evidence="2">The sequence shown here is derived from an EMBL/GenBank/DDBJ whole genome shotgun (WGS) entry which is preliminary data.</text>
</comment>
<dbReference type="SUPFAM" id="SSF48264">
    <property type="entry name" value="Cytochrome P450"/>
    <property type="match status" value="1"/>
</dbReference>
<protein>
    <submittedName>
        <fullName evidence="2">Cytochrome P450</fullName>
    </submittedName>
</protein>
<keyword evidence="3" id="KW-1185">Reference proteome</keyword>